<name>A0A1N7FHY2_9EURY</name>
<sequence>MSDDEDLQRTVDEAVGEMNERENVIVGEPMTVSDFAEMLKEAKEDYDNGDLEFEGDGDD</sequence>
<dbReference type="Proteomes" id="UP000186914">
    <property type="component" value="Unassembled WGS sequence"/>
</dbReference>
<dbReference type="EMBL" id="FTNO01000009">
    <property type="protein sequence ID" value="SIR99959.1"/>
    <property type="molecule type" value="Genomic_DNA"/>
</dbReference>
<gene>
    <name evidence="1" type="ORF">SAMN05421858_5082</name>
</gene>
<accession>A0A1N7FHY2</accession>
<evidence type="ECO:0000313" key="1">
    <source>
        <dbReference type="EMBL" id="SIR99959.1"/>
    </source>
</evidence>
<protein>
    <submittedName>
        <fullName evidence="1">Uncharacterized protein</fullName>
    </submittedName>
</protein>
<evidence type="ECO:0000313" key="2">
    <source>
        <dbReference type="Proteomes" id="UP000186914"/>
    </source>
</evidence>
<dbReference type="AlphaFoldDB" id="A0A1N7FHY2"/>
<proteinExistence type="predicted"/>
<dbReference type="RefSeq" id="WP_076433728.1">
    <property type="nucleotide sequence ID" value="NZ_FTNO01000009.1"/>
</dbReference>
<organism evidence="1 2">
    <name type="scientific">Haladaptatus litoreus</name>
    <dbReference type="NCBI Taxonomy" id="553468"/>
    <lineage>
        <taxon>Archaea</taxon>
        <taxon>Methanobacteriati</taxon>
        <taxon>Methanobacteriota</taxon>
        <taxon>Stenosarchaea group</taxon>
        <taxon>Halobacteria</taxon>
        <taxon>Halobacteriales</taxon>
        <taxon>Haladaptataceae</taxon>
        <taxon>Haladaptatus</taxon>
    </lineage>
</organism>
<reference evidence="2" key="1">
    <citation type="submission" date="2017-01" db="EMBL/GenBank/DDBJ databases">
        <authorList>
            <person name="Varghese N."/>
            <person name="Submissions S."/>
        </authorList>
    </citation>
    <scope>NUCLEOTIDE SEQUENCE [LARGE SCALE GENOMIC DNA]</scope>
    <source>
        <strain evidence="2">CGMCC 1.7737</strain>
    </source>
</reference>
<keyword evidence="2" id="KW-1185">Reference proteome</keyword>